<dbReference type="InParanoid" id="A0A0Q9WUP0"/>
<evidence type="ECO:0000313" key="3">
    <source>
        <dbReference type="EMBL" id="KRF99866.1"/>
    </source>
</evidence>
<proteinExistence type="predicted"/>
<dbReference type="AlphaFoldDB" id="A0A0Q9WUP0"/>
<feature type="region of interest" description="Disordered" evidence="1">
    <location>
        <begin position="1"/>
        <end position="21"/>
    </location>
</feature>
<dbReference type="EMBL" id="CH964272">
    <property type="protein sequence ID" value="KRF99866.1"/>
    <property type="molecule type" value="Genomic_DNA"/>
</dbReference>
<dbReference type="STRING" id="7260.A0A0Q9WUP0"/>
<dbReference type="Proteomes" id="UP000007798">
    <property type="component" value="Unassembled WGS sequence"/>
</dbReference>
<evidence type="ECO:0000256" key="1">
    <source>
        <dbReference type="SAM" id="MobiDB-lite"/>
    </source>
</evidence>
<organism evidence="3 4">
    <name type="scientific">Drosophila willistoni</name>
    <name type="common">Fruit fly</name>
    <dbReference type="NCBI Taxonomy" id="7260"/>
    <lineage>
        <taxon>Eukaryota</taxon>
        <taxon>Metazoa</taxon>
        <taxon>Ecdysozoa</taxon>
        <taxon>Arthropoda</taxon>
        <taxon>Hexapoda</taxon>
        <taxon>Insecta</taxon>
        <taxon>Pterygota</taxon>
        <taxon>Neoptera</taxon>
        <taxon>Endopterygota</taxon>
        <taxon>Diptera</taxon>
        <taxon>Brachycera</taxon>
        <taxon>Muscomorpha</taxon>
        <taxon>Ephydroidea</taxon>
        <taxon>Drosophilidae</taxon>
        <taxon>Drosophila</taxon>
        <taxon>Sophophora</taxon>
    </lineage>
</organism>
<name>A0A0Q9WUP0_DROWI</name>
<reference evidence="3 4" key="1">
    <citation type="journal article" date="2007" name="Nature">
        <title>Evolution of genes and genomes on the Drosophila phylogeny.</title>
        <authorList>
            <consortium name="Drosophila 12 Genomes Consortium"/>
            <person name="Clark A.G."/>
            <person name="Eisen M.B."/>
            <person name="Smith D.R."/>
            <person name="Bergman C.M."/>
            <person name="Oliver B."/>
            <person name="Markow T.A."/>
            <person name="Kaufman T.C."/>
            <person name="Kellis M."/>
            <person name="Gelbart W."/>
            <person name="Iyer V.N."/>
            <person name="Pollard D.A."/>
            <person name="Sackton T.B."/>
            <person name="Larracuente A.M."/>
            <person name="Singh N.D."/>
            <person name="Abad J.P."/>
            <person name="Abt D.N."/>
            <person name="Adryan B."/>
            <person name="Aguade M."/>
            <person name="Akashi H."/>
            <person name="Anderson W.W."/>
            <person name="Aquadro C.F."/>
            <person name="Ardell D.H."/>
            <person name="Arguello R."/>
            <person name="Artieri C.G."/>
            <person name="Barbash D.A."/>
            <person name="Barker D."/>
            <person name="Barsanti P."/>
            <person name="Batterham P."/>
            <person name="Batzoglou S."/>
            <person name="Begun D."/>
            <person name="Bhutkar A."/>
            <person name="Blanco E."/>
            <person name="Bosak S.A."/>
            <person name="Bradley R.K."/>
            <person name="Brand A.D."/>
            <person name="Brent M.R."/>
            <person name="Brooks A.N."/>
            <person name="Brown R.H."/>
            <person name="Butlin R.K."/>
            <person name="Caggese C."/>
            <person name="Calvi B.R."/>
            <person name="Bernardo de Carvalho A."/>
            <person name="Caspi A."/>
            <person name="Castrezana S."/>
            <person name="Celniker S.E."/>
            <person name="Chang J.L."/>
            <person name="Chapple C."/>
            <person name="Chatterji S."/>
            <person name="Chinwalla A."/>
            <person name="Civetta A."/>
            <person name="Clifton S.W."/>
            <person name="Comeron J.M."/>
            <person name="Costello J.C."/>
            <person name="Coyne J.A."/>
            <person name="Daub J."/>
            <person name="David R.G."/>
            <person name="Delcher A.L."/>
            <person name="Delehaunty K."/>
            <person name="Do C.B."/>
            <person name="Ebling H."/>
            <person name="Edwards K."/>
            <person name="Eickbush T."/>
            <person name="Evans J.D."/>
            <person name="Filipski A."/>
            <person name="Findeiss S."/>
            <person name="Freyhult E."/>
            <person name="Fulton L."/>
            <person name="Fulton R."/>
            <person name="Garcia A.C."/>
            <person name="Gardiner A."/>
            <person name="Garfield D.A."/>
            <person name="Garvin B.E."/>
            <person name="Gibson G."/>
            <person name="Gilbert D."/>
            <person name="Gnerre S."/>
            <person name="Godfrey J."/>
            <person name="Good R."/>
            <person name="Gotea V."/>
            <person name="Gravely B."/>
            <person name="Greenberg A.J."/>
            <person name="Griffiths-Jones S."/>
            <person name="Gross S."/>
            <person name="Guigo R."/>
            <person name="Gustafson E.A."/>
            <person name="Haerty W."/>
            <person name="Hahn M.W."/>
            <person name="Halligan D.L."/>
            <person name="Halpern A.L."/>
            <person name="Halter G.M."/>
            <person name="Han M.V."/>
            <person name="Heger A."/>
            <person name="Hillier L."/>
            <person name="Hinrichs A.S."/>
            <person name="Holmes I."/>
            <person name="Hoskins R.A."/>
            <person name="Hubisz M.J."/>
            <person name="Hultmark D."/>
            <person name="Huntley M.A."/>
            <person name="Jaffe D.B."/>
            <person name="Jagadeeshan S."/>
            <person name="Jeck W.R."/>
            <person name="Johnson J."/>
            <person name="Jones C.D."/>
            <person name="Jordan W.C."/>
            <person name="Karpen G.H."/>
            <person name="Kataoka E."/>
            <person name="Keightley P.D."/>
            <person name="Kheradpour P."/>
            <person name="Kirkness E.F."/>
            <person name="Koerich L.B."/>
            <person name="Kristiansen K."/>
            <person name="Kudrna D."/>
            <person name="Kulathinal R.J."/>
            <person name="Kumar S."/>
            <person name="Kwok R."/>
            <person name="Lander E."/>
            <person name="Langley C.H."/>
            <person name="Lapoint R."/>
            <person name="Lazzaro B.P."/>
            <person name="Lee S.J."/>
            <person name="Levesque L."/>
            <person name="Li R."/>
            <person name="Lin C.F."/>
            <person name="Lin M.F."/>
            <person name="Lindblad-Toh K."/>
            <person name="Llopart A."/>
            <person name="Long M."/>
            <person name="Low L."/>
            <person name="Lozovsky E."/>
            <person name="Lu J."/>
            <person name="Luo M."/>
            <person name="Machado C.A."/>
            <person name="Makalowski W."/>
            <person name="Marzo M."/>
            <person name="Matsuda M."/>
            <person name="Matzkin L."/>
            <person name="McAllister B."/>
            <person name="McBride C.S."/>
            <person name="McKernan B."/>
            <person name="McKernan K."/>
            <person name="Mendez-Lago M."/>
            <person name="Minx P."/>
            <person name="Mollenhauer M.U."/>
            <person name="Montooth K."/>
            <person name="Mount S.M."/>
            <person name="Mu X."/>
            <person name="Myers E."/>
            <person name="Negre B."/>
            <person name="Newfeld S."/>
            <person name="Nielsen R."/>
            <person name="Noor M.A."/>
            <person name="O'Grady P."/>
            <person name="Pachter L."/>
            <person name="Papaceit M."/>
            <person name="Parisi M.J."/>
            <person name="Parisi M."/>
            <person name="Parts L."/>
            <person name="Pedersen J.S."/>
            <person name="Pesole G."/>
            <person name="Phillippy A.M."/>
            <person name="Ponting C.P."/>
            <person name="Pop M."/>
            <person name="Porcelli D."/>
            <person name="Powell J.R."/>
            <person name="Prohaska S."/>
            <person name="Pruitt K."/>
            <person name="Puig M."/>
            <person name="Quesneville H."/>
            <person name="Ram K.R."/>
            <person name="Rand D."/>
            <person name="Rasmussen M.D."/>
            <person name="Reed L.K."/>
            <person name="Reenan R."/>
            <person name="Reily A."/>
            <person name="Remington K.A."/>
            <person name="Rieger T.T."/>
            <person name="Ritchie M.G."/>
            <person name="Robin C."/>
            <person name="Rogers Y.H."/>
            <person name="Rohde C."/>
            <person name="Rozas J."/>
            <person name="Rubenfield M.J."/>
            <person name="Ruiz A."/>
            <person name="Russo S."/>
            <person name="Salzberg S.L."/>
            <person name="Sanchez-Gracia A."/>
            <person name="Saranga D.J."/>
            <person name="Sato H."/>
            <person name="Schaeffer S.W."/>
            <person name="Schatz M.C."/>
            <person name="Schlenke T."/>
            <person name="Schwartz R."/>
            <person name="Segarra C."/>
            <person name="Singh R.S."/>
            <person name="Sirot L."/>
            <person name="Sirota M."/>
            <person name="Sisneros N.B."/>
            <person name="Smith C.D."/>
            <person name="Smith T.F."/>
            <person name="Spieth J."/>
            <person name="Stage D.E."/>
            <person name="Stark A."/>
            <person name="Stephan W."/>
            <person name="Strausberg R.L."/>
            <person name="Strempel S."/>
            <person name="Sturgill D."/>
            <person name="Sutton G."/>
            <person name="Sutton G.G."/>
            <person name="Tao W."/>
            <person name="Teichmann S."/>
            <person name="Tobari Y.N."/>
            <person name="Tomimura Y."/>
            <person name="Tsolas J.M."/>
            <person name="Valente V.L."/>
            <person name="Venter E."/>
            <person name="Venter J.C."/>
            <person name="Vicario S."/>
            <person name="Vieira F.G."/>
            <person name="Vilella A.J."/>
            <person name="Villasante A."/>
            <person name="Walenz B."/>
            <person name="Wang J."/>
            <person name="Wasserman M."/>
            <person name="Watts T."/>
            <person name="Wilson D."/>
            <person name="Wilson R.K."/>
            <person name="Wing R.A."/>
            <person name="Wolfner M.F."/>
            <person name="Wong A."/>
            <person name="Wong G.K."/>
            <person name="Wu C.I."/>
            <person name="Wu G."/>
            <person name="Yamamoto D."/>
            <person name="Yang H.P."/>
            <person name="Yang S.P."/>
            <person name="Yorke J.A."/>
            <person name="Yoshida K."/>
            <person name="Zdobnov E."/>
            <person name="Zhang P."/>
            <person name="Zhang Y."/>
            <person name="Zimin A.V."/>
            <person name="Baldwin J."/>
            <person name="Abdouelleil A."/>
            <person name="Abdulkadir J."/>
            <person name="Abebe A."/>
            <person name="Abera B."/>
            <person name="Abreu J."/>
            <person name="Acer S.C."/>
            <person name="Aftuck L."/>
            <person name="Alexander A."/>
            <person name="An P."/>
            <person name="Anderson E."/>
            <person name="Anderson S."/>
            <person name="Arachi H."/>
            <person name="Azer M."/>
            <person name="Bachantsang P."/>
            <person name="Barry A."/>
            <person name="Bayul T."/>
            <person name="Berlin A."/>
            <person name="Bessette D."/>
            <person name="Bloom T."/>
            <person name="Blye J."/>
            <person name="Boguslavskiy L."/>
            <person name="Bonnet C."/>
            <person name="Boukhgalter B."/>
            <person name="Bourzgui I."/>
            <person name="Brown A."/>
            <person name="Cahill P."/>
            <person name="Channer S."/>
            <person name="Cheshatsang Y."/>
            <person name="Chuda L."/>
            <person name="Citroen M."/>
            <person name="Collymore A."/>
            <person name="Cooke P."/>
            <person name="Costello M."/>
            <person name="D'Aco K."/>
            <person name="Daza R."/>
            <person name="De Haan G."/>
            <person name="DeGray S."/>
            <person name="DeMaso C."/>
            <person name="Dhargay N."/>
            <person name="Dooley K."/>
            <person name="Dooley E."/>
            <person name="Doricent M."/>
            <person name="Dorje P."/>
            <person name="Dorjee K."/>
            <person name="Dupes A."/>
            <person name="Elong R."/>
            <person name="Falk J."/>
            <person name="Farina A."/>
            <person name="Faro S."/>
            <person name="Ferguson D."/>
            <person name="Fisher S."/>
            <person name="Foley C.D."/>
            <person name="Franke A."/>
            <person name="Friedrich D."/>
            <person name="Gadbois L."/>
            <person name="Gearin G."/>
            <person name="Gearin C.R."/>
            <person name="Giannoukos G."/>
            <person name="Goode T."/>
            <person name="Graham J."/>
            <person name="Grandbois E."/>
            <person name="Grewal S."/>
            <person name="Gyaltsen K."/>
            <person name="Hafez N."/>
            <person name="Hagos B."/>
            <person name="Hall J."/>
            <person name="Henson C."/>
            <person name="Hollinger A."/>
            <person name="Honan T."/>
            <person name="Huard M.D."/>
            <person name="Hughes L."/>
            <person name="Hurhula B."/>
            <person name="Husby M.E."/>
            <person name="Kamat A."/>
            <person name="Kanga B."/>
            <person name="Kashin S."/>
            <person name="Khazanovich D."/>
            <person name="Kisner P."/>
            <person name="Lance K."/>
            <person name="Lara M."/>
            <person name="Lee W."/>
            <person name="Lennon N."/>
            <person name="Letendre F."/>
            <person name="LeVine R."/>
            <person name="Lipovsky A."/>
            <person name="Liu X."/>
            <person name="Liu J."/>
            <person name="Liu S."/>
            <person name="Lokyitsang T."/>
            <person name="Lokyitsang Y."/>
            <person name="Lubonja R."/>
            <person name="Lui A."/>
            <person name="MacDonald P."/>
            <person name="Magnisalis V."/>
            <person name="Maru K."/>
            <person name="Matthews C."/>
            <person name="McCusker W."/>
            <person name="McDonough S."/>
            <person name="Mehta T."/>
            <person name="Meldrim J."/>
            <person name="Meneus L."/>
            <person name="Mihai O."/>
            <person name="Mihalev A."/>
            <person name="Mihova T."/>
            <person name="Mittelman R."/>
            <person name="Mlenga V."/>
            <person name="Montmayeur A."/>
            <person name="Mulrain L."/>
            <person name="Navidi A."/>
            <person name="Naylor J."/>
            <person name="Negash T."/>
            <person name="Nguyen T."/>
            <person name="Nguyen N."/>
            <person name="Nicol R."/>
            <person name="Norbu C."/>
            <person name="Norbu N."/>
            <person name="Novod N."/>
            <person name="O'Neill B."/>
            <person name="Osman S."/>
            <person name="Markiewicz E."/>
            <person name="Oyono O.L."/>
            <person name="Patti C."/>
            <person name="Phunkhang P."/>
            <person name="Pierre F."/>
            <person name="Priest M."/>
            <person name="Raghuraman S."/>
            <person name="Rege F."/>
            <person name="Reyes R."/>
            <person name="Rise C."/>
            <person name="Rogov P."/>
            <person name="Ross K."/>
            <person name="Ryan E."/>
            <person name="Settipalli S."/>
            <person name="Shea T."/>
            <person name="Sherpa N."/>
            <person name="Shi L."/>
            <person name="Shih D."/>
            <person name="Sparrow T."/>
            <person name="Spaulding J."/>
            <person name="Stalker J."/>
            <person name="Stange-Thomann N."/>
            <person name="Stavropoulos S."/>
            <person name="Stone C."/>
            <person name="Strader C."/>
            <person name="Tesfaye S."/>
            <person name="Thomson T."/>
            <person name="Thoulutsang Y."/>
            <person name="Thoulutsang D."/>
            <person name="Topham K."/>
            <person name="Topping I."/>
            <person name="Tsamla T."/>
            <person name="Vassiliev H."/>
            <person name="Vo A."/>
            <person name="Wangchuk T."/>
            <person name="Wangdi T."/>
            <person name="Weiand M."/>
            <person name="Wilkinson J."/>
            <person name="Wilson A."/>
            <person name="Yadav S."/>
            <person name="Young G."/>
            <person name="Yu Q."/>
            <person name="Zembek L."/>
            <person name="Zhong D."/>
            <person name="Zimmer A."/>
            <person name="Zwirko Z."/>
            <person name="Jaffe D.B."/>
            <person name="Alvarez P."/>
            <person name="Brockman W."/>
            <person name="Butler J."/>
            <person name="Chin C."/>
            <person name="Gnerre S."/>
            <person name="Grabherr M."/>
            <person name="Kleber M."/>
            <person name="Mauceli E."/>
            <person name="MacCallum I."/>
        </authorList>
    </citation>
    <scope>NUCLEOTIDE SEQUENCE [LARGE SCALE GENOMIC DNA]</scope>
    <source>
        <strain evidence="4">Tucson 14030-0811.24</strain>
    </source>
</reference>
<feature type="domain" description="Senescence" evidence="2">
    <location>
        <begin position="164"/>
        <end position="260"/>
    </location>
</feature>
<dbReference type="OrthoDB" id="20821at2759"/>
<accession>A0A0Q9WUP0</accession>
<evidence type="ECO:0000313" key="4">
    <source>
        <dbReference type="Proteomes" id="UP000007798"/>
    </source>
</evidence>
<evidence type="ECO:0000259" key="2">
    <source>
        <dbReference type="Pfam" id="PF06911"/>
    </source>
</evidence>
<gene>
    <name evidence="3" type="primary">Dwil\GK26979</name>
    <name evidence="3" type="ORF">Dwil_GK26979</name>
</gene>
<dbReference type="InterPro" id="IPR009686">
    <property type="entry name" value="Senescence/spartin_C"/>
</dbReference>
<dbReference type="Pfam" id="PF06911">
    <property type="entry name" value="Senescence"/>
    <property type="match status" value="1"/>
</dbReference>
<sequence>MDVSQSSDLSLPKEQTHKSPKQVAKDLQDLFASTESRAQLVKVFQAQIKLYCIGSNEVTSTAENLKMSMMKCTLGGKWNYLSGTFFMCAMENDTDIIWLYPVIPNSTKFYCTDFGALIFPDLESEASDNAFGIIIVGPTIADQAQEEEKRDDSAGIDYQNLTMDGAEDIASTLVKGAEKADSLLTKCTSYITSKMDPPKAPTQVPPSVRATVEVAQNVTYAAADLTERIAEKVGSASQEMGRVLAIHLQKQGSILVKKAATATKRITKWKEPLLQPRMLWRVYP</sequence>
<protein>
    <recommendedName>
        <fullName evidence="2">Senescence domain-containing protein</fullName>
    </recommendedName>
</protein>
<keyword evidence="4" id="KW-1185">Reference proteome</keyword>